<organism evidence="1 2">
    <name type="scientific">Apiosordaria backusii</name>
    <dbReference type="NCBI Taxonomy" id="314023"/>
    <lineage>
        <taxon>Eukaryota</taxon>
        <taxon>Fungi</taxon>
        <taxon>Dikarya</taxon>
        <taxon>Ascomycota</taxon>
        <taxon>Pezizomycotina</taxon>
        <taxon>Sordariomycetes</taxon>
        <taxon>Sordariomycetidae</taxon>
        <taxon>Sordariales</taxon>
        <taxon>Lasiosphaeriaceae</taxon>
        <taxon>Apiosordaria</taxon>
    </lineage>
</organism>
<protein>
    <submittedName>
        <fullName evidence="1">Uncharacterized protein</fullName>
    </submittedName>
</protein>
<comment type="caution">
    <text evidence="1">The sequence shown here is derived from an EMBL/GenBank/DDBJ whole genome shotgun (WGS) entry which is preliminary data.</text>
</comment>
<name>A0AA40B2I4_9PEZI</name>
<evidence type="ECO:0000313" key="1">
    <source>
        <dbReference type="EMBL" id="KAK0726490.1"/>
    </source>
</evidence>
<proteinExistence type="predicted"/>
<gene>
    <name evidence="1" type="ORF">B0T21DRAFT_293390</name>
</gene>
<dbReference type="AlphaFoldDB" id="A0AA40B2I4"/>
<keyword evidence="2" id="KW-1185">Reference proteome</keyword>
<sequence length="456" mass="51105">MDDSTSNQIGIANQFDTLSVTMNQGHTNPENSITLPAVTFEYFVKLPSDIQWCIFEELINIEGLRHDPAVHFLAACPRSLPLARILVDAYQQTIGGIRLRRSLLAGIDFLTFDHRQTVGIAIELPPGVSSRYLRLQEIAKTCCVARRVVTGLHANHGSMTSFQLHGDQTILVNTNSDLFWIDILIRCRKPQPWCLLPVRAAQIGRDHLADLLRIPPPMVPGSDLLNGVRRLAVPIFATKSTDLECKEWMSVPTDLKRLEDFSDESVISLWDSLSGDSTGSDALCINCNQRFAAHYNFTWRPPSVVIASAWLPALESVYVIVHDDIPPIGTQDSINPPWRLLPYPNAGDKHPTGEHKHIFLPGSPSYCRRPELRLSEWMQRATIEIFSCAGGPGKLAELVLPYEVFRCLHSATWSTFCGMEGIDWVSSSLIDDDAVEAWRLKAIGLRFNYLRWVPEG</sequence>
<dbReference type="Proteomes" id="UP001172159">
    <property type="component" value="Unassembled WGS sequence"/>
</dbReference>
<evidence type="ECO:0000313" key="2">
    <source>
        <dbReference type="Proteomes" id="UP001172159"/>
    </source>
</evidence>
<reference evidence="1" key="1">
    <citation type="submission" date="2023-06" db="EMBL/GenBank/DDBJ databases">
        <title>Genome-scale phylogeny and comparative genomics of the fungal order Sordariales.</title>
        <authorList>
            <consortium name="Lawrence Berkeley National Laboratory"/>
            <person name="Hensen N."/>
            <person name="Bonometti L."/>
            <person name="Westerberg I."/>
            <person name="Brannstrom I.O."/>
            <person name="Guillou S."/>
            <person name="Cros-Aarteil S."/>
            <person name="Calhoun S."/>
            <person name="Haridas S."/>
            <person name="Kuo A."/>
            <person name="Mondo S."/>
            <person name="Pangilinan J."/>
            <person name="Riley R."/>
            <person name="Labutti K."/>
            <person name="Andreopoulos B."/>
            <person name="Lipzen A."/>
            <person name="Chen C."/>
            <person name="Yanf M."/>
            <person name="Daum C."/>
            <person name="Ng V."/>
            <person name="Clum A."/>
            <person name="Steindorff A."/>
            <person name="Ohm R."/>
            <person name="Martin F."/>
            <person name="Silar P."/>
            <person name="Natvig D."/>
            <person name="Lalanne C."/>
            <person name="Gautier V."/>
            <person name="Ament-Velasquez S.L."/>
            <person name="Kruys A."/>
            <person name="Hutchinson M.I."/>
            <person name="Powell A.J."/>
            <person name="Barry K."/>
            <person name="Miller A.N."/>
            <person name="Grigoriev I.V."/>
            <person name="Debuchy R."/>
            <person name="Gladieux P."/>
            <person name="Thoren M.H."/>
            <person name="Johannesson H."/>
        </authorList>
    </citation>
    <scope>NUCLEOTIDE SEQUENCE</scope>
    <source>
        <strain evidence="1">CBS 540.89</strain>
    </source>
</reference>
<dbReference type="EMBL" id="JAUKTV010000010">
    <property type="protein sequence ID" value="KAK0726490.1"/>
    <property type="molecule type" value="Genomic_DNA"/>
</dbReference>
<accession>A0AA40B2I4</accession>